<dbReference type="InterPro" id="IPR001647">
    <property type="entry name" value="HTH_TetR"/>
</dbReference>
<sequence>MSSINFDRTDVRVPGMTEQGLRARKKQQTRETISRRATELFLERGFDKVTIAEIAAAADVAKMTVTNYFPRKEDLALDLGEVFVEQLAATVRDREAGESALAALRRAYLAAARACDPVVGFSGPEFATMIVRSPALTARLREFHEEREAVLARALAAETGAAPEDIRPRVAAALLGGVHRVLFEETMRRTLAGESNEKISRALVAYIGEAFGALEPALGDYAVRV</sequence>
<protein>
    <submittedName>
        <fullName evidence="6">TetR family transcriptional regulator</fullName>
    </submittedName>
</protein>
<dbReference type="EMBL" id="QNRE01000024">
    <property type="protein sequence ID" value="RBO82159.1"/>
    <property type="molecule type" value="Genomic_DNA"/>
</dbReference>
<evidence type="ECO:0000313" key="7">
    <source>
        <dbReference type="Proteomes" id="UP000252586"/>
    </source>
</evidence>
<comment type="caution">
    <text evidence="6">The sequence shown here is derived from an EMBL/GenBank/DDBJ whole genome shotgun (WGS) entry which is preliminary data.</text>
</comment>
<dbReference type="PANTHER" id="PTHR30055">
    <property type="entry name" value="HTH-TYPE TRANSCRIPTIONAL REGULATOR RUTR"/>
    <property type="match status" value="1"/>
</dbReference>
<dbReference type="SUPFAM" id="SSF46689">
    <property type="entry name" value="Homeodomain-like"/>
    <property type="match status" value="1"/>
</dbReference>
<feature type="DNA-binding region" description="H-T-H motif" evidence="4">
    <location>
        <begin position="50"/>
        <end position="69"/>
    </location>
</feature>
<name>A0A366CY75_9NOCA</name>
<dbReference type="Gene3D" id="1.10.10.60">
    <property type="entry name" value="Homeodomain-like"/>
    <property type="match status" value="1"/>
</dbReference>
<accession>A0A366CY75</accession>
<gene>
    <name evidence="6" type="ORF">DFR74_12437</name>
</gene>
<keyword evidence="2 4" id="KW-0238">DNA-binding</keyword>
<dbReference type="GO" id="GO:0003700">
    <property type="term" value="F:DNA-binding transcription factor activity"/>
    <property type="evidence" value="ECO:0007669"/>
    <property type="project" value="TreeGrafter"/>
</dbReference>
<dbReference type="InterPro" id="IPR050109">
    <property type="entry name" value="HTH-type_TetR-like_transc_reg"/>
</dbReference>
<proteinExistence type="predicted"/>
<dbReference type="AlphaFoldDB" id="A0A366CY75"/>
<evidence type="ECO:0000256" key="4">
    <source>
        <dbReference type="PROSITE-ProRule" id="PRU00335"/>
    </source>
</evidence>
<dbReference type="Gene3D" id="1.10.357.10">
    <property type="entry name" value="Tetracycline Repressor, domain 2"/>
    <property type="match status" value="1"/>
</dbReference>
<dbReference type="PROSITE" id="PS50977">
    <property type="entry name" value="HTH_TETR_2"/>
    <property type="match status" value="1"/>
</dbReference>
<evidence type="ECO:0000256" key="1">
    <source>
        <dbReference type="ARBA" id="ARBA00023015"/>
    </source>
</evidence>
<dbReference type="Pfam" id="PF00440">
    <property type="entry name" value="TetR_N"/>
    <property type="match status" value="1"/>
</dbReference>
<dbReference type="Pfam" id="PF17754">
    <property type="entry name" value="TetR_C_14"/>
    <property type="match status" value="1"/>
</dbReference>
<reference evidence="6 7" key="1">
    <citation type="submission" date="2018-06" db="EMBL/GenBank/DDBJ databases">
        <title>Genomic Encyclopedia of Type Strains, Phase IV (KMG-IV): sequencing the most valuable type-strain genomes for metagenomic binning, comparative biology and taxonomic classification.</title>
        <authorList>
            <person name="Goeker M."/>
        </authorList>
    </citation>
    <scope>NUCLEOTIDE SEQUENCE [LARGE SCALE GENOMIC DNA]</scope>
    <source>
        <strain evidence="6 7">DSM 44599</strain>
    </source>
</reference>
<dbReference type="PANTHER" id="PTHR30055:SF234">
    <property type="entry name" value="HTH-TYPE TRANSCRIPTIONAL REGULATOR BETI"/>
    <property type="match status" value="1"/>
</dbReference>
<feature type="domain" description="HTH tetR-type" evidence="5">
    <location>
        <begin position="27"/>
        <end position="87"/>
    </location>
</feature>
<dbReference type="GO" id="GO:0000976">
    <property type="term" value="F:transcription cis-regulatory region binding"/>
    <property type="evidence" value="ECO:0007669"/>
    <property type="project" value="TreeGrafter"/>
</dbReference>
<organism evidence="6 7">
    <name type="scientific">Nocardia puris</name>
    <dbReference type="NCBI Taxonomy" id="208602"/>
    <lineage>
        <taxon>Bacteria</taxon>
        <taxon>Bacillati</taxon>
        <taxon>Actinomycetota</taxon>
        <taxon>Actinomycetes</taxon>
        <taxon>Mycobacteriales</taxon>
        <taxon>Nocardiaceae</taxon>
        <taxon>Nocardia</taxon>
    </lineage>
</organism>
<dbReference type="InterPro" id="IPR041347">
    <property type="entry name" value="MftR_C"/>
</dbReference>
<evidence type="ECO:0000259" key="5">
    <source>
        <dbReference type="PROSITE" id="PS50977"/>
    </source>
</evidence>
<dbReference type="STRING" id="1210090.GCA_001613185_05492"/>
<dbReference type="PRINTS" id="PR00455">
    <property type="entry name" value="HTHTETR"/>
</dbReference>
<keyword evidence="3" id="KW-0804">Transcription</keyword>
<evidence type="ECO:0000256" key="2">
    <source>
        <dbReference type="ARBA" id="ARBA00023125"/>
    </source>
</evidence>
<evidence type="ECO:0000256" key="3">
    <source>
        <dbReference type="ARBA" id="ARBA00023163"/>
    </source>
</evidence>
<keyword evidence="1" id="KW-0805">Transcription regulation</keyword>
<dbReference type="InterPro" id="IPR009057">
    <property type="entry name" value="Homeodomain-like_sf"/>
</dbReference>
<dbReference type="Proteomes" id="UP000252586">
    <property type="component" value="Unassembled WGS sequence"/>
</dbReference>
<evidence type="ECO:0000313" key="6">
    <source>
        <dbReference type="EMBL" id="RBO82159.1"/>
    </source>
</evidence>
<keyword evidence="7" id="KW-1185">Reference proteome</keyword>